<organism evidence="3 5">
    <name type="scientific">Holdemania massiliensis</name>
    <dbReference type="NCBI Taxonomy" id="1468449"/>
    <lineage>
        <taxon>Bacteria</taxon>
        <taxon>Bacillati</taxon>
        <taxon>Bacillota</taxon>
        <taxon>Erysipelotrichia</taxon>
        <taxon>Erysipelotrichales</taxon>
        <taxon>Erysipelotrichaceae</taxon>
        <taxon>Holdemania</taxon>
    </lineage>
</organism>
<dbReference type="EMBL" id="WKPI01000011">
    <property type="protein sequence ID" value="MSC33084.1"/>
    <property type="molecule type" value="Genomic_DNA"/>
</dbReference>
<gene>
    <name evidence="4" type="ORF">GKD88_08110</name>
    <name evidence="3" type="ORF">GKE08_08705</name>
</gene>
<dbReference type="InterPro" id="IPR011579">
    <property type="entry name" value="ATPase_dom"/>
</dbReference>
<dbReference type="InterPro" id="IPR011991">
    <property type="entry name" value="ArsR-like_HTH"/>
</dbReference>
<dbReference type="EMBL" id="WKPJ01000010">
    <property type="protein sequence ID" value="MSA89406.1"/>
    <property type="molecule type" value="Genomic_DNA"/>
</dbReference>
<dbReference type="Proteomes" id="UP000480929">
    <property type="component" value="Unassembled WGS sequence"/>
</dbReference>
<proteinExistence type="predicted"/>
<dbReference type="CDD" id="cd00882">
    <property type="entry name" value="Ras_like_GTPase"/>
    <property type="match status" value="1"/>
</dbReference>
<evidence type="ECO:0000313" key="5">
    <source>
        <dbReference type="Proteomes" id="UP000433575"/>
    </source>
</evidence>
<protein>
    <submittedName>
        <fullName evidence="3">AAA family ATPase</fullName>
    </submittedName>
</protein>
<feature type="domain" description="DUF234" evidence="2">
    <location>
        <begin position="310"/>
        <end position="406"/>
    </location>
</feature>
<evidence type="ECO:0000259" key="2">
    <source>
        <dbReference type="Pfam" id="PF03008"/>
    </source>
</evidence>
<reference evidence="5 6" key="1">
    <citation type="journal article" date="2019" name="Nat. Med.">
        <title>A library of human gut bacterial isolates paired with longitudinal multiomics data enables mechanistic microbiome research.</title>
        <authorList>
            <person name="Poyet M."/>
            <person name="Groussin M."/>
            <person name="Gibbons S.M."/>
            <person name="Avila-Pacheco J."/>
            <person name="Jiang X."/>
            <person name="Kearney S.M."/>
            <person name="Perrotta A.R."/>
            <person name="Berdy B."/>
            <person name="Zhao S."/>
            <person name="Lieberman T.D."/>
            <person name="Swanson P.K."/>
            <person name="Smith M."/>
            <person name="Roesemann S."/>
            <person name="Alexander J.E."/>
            <person name="Rich S.A."/>
            <person name="Livny J."/>
            <person name="Vlamakis H."/>
            <person name="Clish C."/>
            <person name="Bullock K."/>
            <person name="Deik A."/>
            <person name="Scott J."/>
            <person name="Pierce K.A."/>
            <person name="Xavier R.J."/>
            <person name="Alm E.J."/>
        </authorList>
    </citation>
    <scope>NUCLEOTIDE SEQUENCE [LARGE SCALE GENOMIC DNA]</scope>
    <source>
        <strain evidence="3 5">BIOML-A4</strain>
        <strain evidence="4 6">BIOML-A5</strain>
    </source>
</reference>
<sequence>MFIGRERELAKLKQLYHSDQFEFVVIYGRRRVGKTALINQFIQDKKAIYFMGVESNAKQNLENLSYSIMEFGMGQETKSSFLSFQSALESVFQLAEKQRLILAIDEYPYVARASSSLASTLQLLIDKYKENSKLMLILCGSSMSYMEDHVLAYKAPLYGRRTAQMKILPFDFEEVCRYFPRFSSEEKAMIYGLVGGTPQYLMQMDDRISIEENIKNTFLDPASALFEEPENLLKQEVREPALYNAIISAIAGGAARLSEISSKVGESTNVCSVYLKNLLDLGLIQKEFPYGDQASRKALYSISDNLFRFWYRFIPENSSIIARGAKELAYQRIEPYLSEYMGKVFEEICIQMLWKLLLMGKSPVFFSELGRWWGTDPKEKKQTEIDIMGVQDKNTALFAECKWTNEKIDQNVLKTLIRRSQLFNYSQVFLFCFSKSGFTQGCLEMAETLGNVQLITFAQMMKWIETDTLNKE</sequence>
<dbReference type="SUPFAM" id="SSF52980">
    <property type="entry name" value="Restriction endonuclease-like"/>
    <property type="match status" value="1"/>
</dbReference>
<dbReference type="InterPro" id="IPR027417">
    <property type="entry name" value="P-loop_NTPase"/>
</dbReference>
<dbReference type="GO" id="GO:0005524">
    <property type="term" value="F:ATP binding"/>
    <property type="evidence" value="ECO:0007669"/>
    <property type="project" value="InterPro"/>
</dbReference>
<comment type="caution">
    <text evidence="3">The sequence shown here is derived from an EMBL/GenBank/DDBJ whole genome shotgun (WGS) entry which is preliminary data.</text>
</comment>
<dbReference type="PANTHER" id="PTHR34704:SF1">
    <property type="entry name" value="ATPASE"/>
    <property type="match status" value="1"/>
</dbReference>
<dbReference type="Pfam" id="PF01637">
    <property type="entry name" value="ATPase_2"/>
    <property type="match status" value="1"/>
</dbReference>
<dbReference type="SUPFAM" id="SSF46785">
    <property type="entry name" value="Winged helix' DNA-binding domain"/>
    <property type="match status" value="1"/>
</dbReference>
<dbReference type="AlphaFoldDB" id="A0A6N7S7W9"/>
<feature type="domain" description="ATPase" evidence="1">
    <location>
        <begin position="2"/>
        <end position="203"/>
    </location>
</feature>
<dbReference type="CDD" id="cd00090">
    <property type="entry name" value="HTH_ARSR"/>
    <property type="match status" value="1"/>
</dbReference>
<dbReference type="InterPro" id="IPR004256">
    <property type="entry name" value="DUF234"/>
</dbReference>
<dbReference type="Proteomes" id="UP000433575">
    <property type="component" value="Unassembled WGS sequence"/>
</dbReference>
<evidence type="ECO:0000313" key="6">
    <source>
        <dbReference type="Proteomes" id="UP000480929"/>
    </source>
</evidence>
<dbReference type="SUPFAM" id="SSF52540">
    <property type="entry name" value="P-loop containing nucleoside triphosphate hydrolases"/>
    <property type="match status" value="1"/>
</dbReference>
<evidence type="ECO:0000259" key="1">
    <source>
        <dbReference type="Pfam" id="PF01637"/>
    </source>
</evidence>
<dbReference type="PANTHER" id="PTHR34704">
    <property type="entry name" value="ATPASE"/>
    <property type="match status" value="1"/>
</dbReference>
<dbReference type="Gene3D" id="3.40.50.300">
    <property type="entry name" value="P-loop containing nucleotide triphosphate hydrolases"/>
    <property type="match status" value="1"/>
</dbReference>
<dbReference type="InterPro" id="IPR011335">
    <property type="entry name" value="Restrct_endonuc-II-like"/>
</dbReference>
<keyword evidence="6" id="KW-1185">Reference proteome</keyword>
<dbReference type="RefSeq" id="WP_303016071.1">
    <property type="nucleotide sequence ID" value="NZ_CAUFAO010000010.1"/>
</dbReference>
<evidence type="ECO:0000313" key="3">
    <source>
        <dbReference type="EMBL" id="MSA89406.1"/>
    </source>
</evidence>
<accession>A0A6N7S7W9</accession>
<evidence type="ECO:0000313" key="4">
    <source>
        <dbReference type="EMBL" id="MSC33084.1"/>
    </source>
</evidence>
<dbReference type="Pfam" id="PF03008">
    <property type="entry name" value="DUF234"/>
    <property type="match status" value="1"/>
</dbReference>
<dbReference type="InterPro" id="IPR036390">
    <property type="entry name" value="WH_DNA-bd_sf"/>
</dbReference>
<name>A0A6N7S7W9_9FIRM</name>